<accession>A0ABV6AJF2</accession>
<evidence type="ECO:0000256" key="7">
    <source>
        <dbReference type="ARBA" id="ARBA00022989"/>
    </source>
</evidence>
<sequence length="291" mass="31247">MTGIAIKRSGAERLLRSLLTHKVGLIGAVIVLTAIILAVAAPYIAPFEPGQRHLAHRFTPPIWVEGGRDGYLLGTDQHGRDILSRIMFGARISLVVGIAAVVLSSVVGLLLGLASGFAGGIIDIVIMRTVDAMLAIPTILFMLVIVLVVGSGLWPLIAVIGATNWVSYTKLVRGEVLSVRERDYVKAARAGGAGLPRILRRHIIPNIFSAFVVISTLNVGSVILAESSLSFLGLGIQPPDLSWGQMLSDGRQYLATSWWIATFPGLAITITVLGIMFLGDWLRDYLDPRLP</sequence>
<keyword evidence="7 9" id="KW-1133">Transmembrane helix</keyword>
<dbReference type="InterPro" id="IPR000515">
    <property type="entry name" value="MetI-like"/>
</dbReference>
<protein>
    <submittedName>
        <fullName evidence="11">ABC transporter permease</fullName>
    </submittedName>
</protein>
<dbReference type="RefSeq" id="WP_377263404.1">
    <property type="nucleotide sequence ID" value="NZ_JBHMAA010000019.1"/>
</dbReference>
<dbReference type="InterPro" id="IPR025966">
    <property type="entry name" value="OppC_N"/>
</dbReference>
<dbReference type="Gene3D" id="1.10.3720.10">
    <property type="entry name" value="MetI-like"/>
    <property type="match status" value="1"/>
</dbReference>
<dbReference type="SUPFAM" id="SSF161098">
    <property type="entry name" value="MetI-like"/>
    <property type="match status" value="1"/>
</dbReference>
<keyword evidence="8 9" id="KW-0472">Membrane</keyword>
<dbReference type="PROSITE" id="PS50928">
    <property type="entry name" value="ABC_TM1"/>
    <property type="match status" value="1"/>
</dbReference>
<feature type="transmembrane region" description="Helical" evidence="9">
    <location>
        <begin position="207"/>
        <end position="236"/>
    </location>
</feature>
<gene>
    <name evidence="11" type="ORF">ACFFP0_17985</name>
</gene>
<feature type="transmembrane region" description="Helical" evidence="9">
    <location>
        <begin position="134"/>
        <end position="160"/>
    </location>
</feature>
<evidence type="ECO:0000256" key="3">
    <source>
        <dbReference type="ARBA" id="ARBA00022475"/>
    </source>
</evidence>
<evidence type="ECO:0000256" key="2">
    <source>
        <dbReference type="ARBA" id="ARBA00022448"/>
    </source>
</evidence>
<evidence type="ECO:0000256" key="1">
    <source>
        <dbReference type="ARBA" id="ARBA00004651"/>
    </source>
</evidence>
<dbReference type="PANTHER" id="PTHR43386:SF1">
    <property type="entry name" value="D,D-DIPEPTIDE TRANSPORT SYSTEM PERMEASE PROTEIN DDPC-RELATED"/>
    <property type="match status" value="1"/>
</dbReference>
<dbReference type="InterPro" id="IPR050366">
    <property type="entry name" value="BP-dependent_transpt_permease"/>
</dbReference>
<dbReference type="Pfam" id="PF12911">
    <property type="entry name" value="OppC_N"/>
    <property type="match status" value="1"/>
</dbReference>
<comment type="similarity">
    <text evidence="9">Belongs to the binding-protein-dependent transport system permease family.</text>
</comment>
<comment type="caution">
    <text evidence="11">The sequence shown here is derived from an EMBL/GenBank/DDBJ whole genome shotgun (WGS) entry which is preliminary data.</text>
</comment>
<evidence type="ECO:0000313" key="12">
    <source>
        <dbReference type="Proteomes" id="UP001589692"/>
    </source>
</evidence>
<evidence type="ECO:0000313" key="11">
    <source>
        <dbReference type="EMBL" id="MFB9950745.1"/>
    </source>
</evidence>
<evidence type="ECO:0000256" key="4">
    <source>
        <dbReference type="ARBA" id="ARBA00022692"/>
    </source>
</evidence>
<evidence type="ECO:0000256" key="5">
    <source>
        <dbReference type="ARBA" id="ARBA00022856"/>
    </source>
</evidence>
<dbReference type="EMBL" id="JBHMAA010000019">
    <property type="protein sequence ID" value="MFB9950745.1"/>
    <property type="molecule type" value="Genomic_DNA"/>
</dbReference>
<evidence type="ECO:0000256" key="6">
    <source>
        <dbReference type="ARBA" id="ARBA00022927"/>
    </source>
</evidence>
<dbReference type="InterPro" id="IPR035906">
    <property type="entry name" value="MetI-like_sf"/>
</dbReference>
<dbReference type="Pfam" id="PF00528">
    <property type="entry name" value="BPD_transp_1"/>
    <property type="match status" value="1"/>
</dbReference>
<feature type="transmembrane region" description="Helical" evidence="9">
    <location>
        <begin position="256"/>
        <end position="279"/>
    </location>
</feature>
<comment type="subcellular location">
    <subcellularLocation>
        <location evidence="1 9">Cell membrane</location>
        <topology evidence="1 9">Multi-pass membrane protein</topology>
    </subcellularLocation>
</comment>
<dbReference type="Proteomes" id="UP001589692">
    <property type="component" value="Unassembled WGS sequence"/>
</dbReference>
<dbReference type="PANTHER" id="PTHR43386">
    <property type="entry name" value="OLIGOPEPTIDE TRANSPORT SYSTEM PERMEASE PROTEIN APPC"/>
    <property type="match status" value="1"/>
</dbReference>
<organism evidence="11 12">
    <name type="scientific">Rhizobium puerariae</name>
    <dbReference type="NCBI Taxonomy" id="1585791"/>
    <lineage>
        <taxon>Bacteria</taxon>
        <taxon>Pseudomonadati</taxon>
        <taxon>Pseudomonadota</taxon>
        <taxon>Alphaproteobacteria</taxon>
        <taxon>Hyphomicrobiales</taxon>
        <taxon>Rhizobiaceae</taxon>
        <taxon>Rhizobium/Agrobacterium group</taxon>
        <taxon>Rhizobium</taxon>
    </lineage>
</organism>
<keyword evidence="5" id="KW-0571">Peptide transport</keyword>
<feature type="transmembrane region" description="Helical" evidence="9">
    <location>
        <begin position="23"/>
        <end position="45"/>
    </location>
</feature>
<name>A0ABV6AJF2_9HYPH</name>
<keyword evidence="2 9" id="KW-0813">Transport</keyword>
<evidence type="ECO:0000259" key="10">
    <source>
        <dbReference type="PROSITE" id="PS50928"/>
    </source>
</evidence>
<reference evidence="11 12" key="1">
    <citation type="submission" date="2024-09" db="EMBL/GenBank/DDBJ databases">
        <authorList>
            <person name="Sun Q."/>
            <person name="Mori K."/>
        </authorList>
    </citation>
    <scope>NUCLEOTIDE SEQUENCE [LARGE SCALE GENOMIC DNA]</scope>
    <source>
        <strain evidence="11 12">TBRC 4938</strain>
    </source>
</reference>
<evidence type="ECO:0000256" key="8">
    <source>
        <dbReference type="ARBA" id="ARBA00023136"/>
    </source>
</evidence>
<proteinExistence type="inferred from homology"/>
<feature type="domain" description="ABC transmembrane type-1" evidence="10">
    <location>
        <begin position="90"/>
        <end position="279"/>
    </location>
</feature>
<evidence type="ECO:0000256" key="9">
    <source>
        <dbReference type="RuleBase" id="RU363032"/>
    </source>
</evidence>
<keyword evidence="12" id="KW-1185">Reference proteome</keyword>
<dbReference type="CDD" id="cd06261">
    <property type="entry name" value="TM_PBP2"/>
    <property type="match status" value="1"/>
</dbReference>
<keyword evidence="3" id="KW-1003">Cell membrane</keyword>
<keyword evidence="6" id="KW-0653">Protein transport</keyword>
<feature type="transmembrane region" description="Helical" evidence="9">
    <location>
        <begin position="94"/>
        <end position="122"/>
    </location>
</feature>
<keyword evidence="4 9" id="KW-0812">Transmembrane</keyword>